<sequence>MLLVLLSVLGVILLVAAANRNEPYYAAATDLAVGQRVTAEDLTTVDAHLQETSSQYIPGAQPLHEDAVVTQRVSRGQLVPAASIGTADHLDRTSVGIALQTPLPSQADPGAHVDVWVAKPKPSGRGYVEPEKLVTAAEIARVDTTDTALGGSGGVTVHVLVTPSQVAPLVDALGNDAKVTLVPNTTGSGS</sequence>
<dbReference type="CDD" id="cd11614">
    <property type="entry name" value="SAF_CpaB_FlgA_like"/>
    <property type="match status" value="1"/>
</dbReference>
<evidence type="ECO:0000313" key="1">
    <source>
        <dbReference type="EMBL" id="TFI03384.1"/>
    </source>
</evidence>
<dbReference type="Proteomes" id="UP000298017">
    <property type="component" value="Unassembled WGS sequence"/>
</dbReference>
<keyword evidence="2" id="KW-1185">Reference proteome</keyword>
<name>A0AAX2SCU9_KOCRH</name>
<proteinExistence type="predicted"/>
<protein>
    <recommendedName>
        <fullName evidence="3">SAF domain-containing protein</fullName>
    </recommendedName>
</protein>
<reference evidence="1 2" key="1">
    <citation type="submission" date="2019-03" db="EMBL/GenBank/DDBJ databases">
        <title>Genome Sequencing and Assembly of Various Microbes Isolated from Alder Root Nodule.</title>
        <authorList>
            <person name="Swanson E."/>
            <person name="Sevigny J.L."/>
            <person name="Pesce C."/>
            <person name="Davis I."/>
            <person name="Kleiner V."/>
            <person name="Tisa L."/>
        </authorList>
    </citation>
    <scope>NUCLEOTIDE SEQUENCE [LARGE SCALE GENOMIC DNA]</scope>
    <source>
        <strain evidence="1 2">4R-31</strain>
    </source>
</reference>
<dbReference type="EMBL" id="SPNK01000001">
    <property type="protein sequence ID" value="TFI03384.1"/>
    <property type="molecule type" value="Genomic_DNA"/>
</dbReference>
<gene>
    <name evidence="1" type="ORF">E4P33_01605</name>
</gene>
<dbReference type="AlphaFoldDB" id="A0AAX2SCU9"/>
<accession>A0AAX2SCU9</accession>
<organism evidence="1 2">
    <name type="scientific">Kocuria rhizophila</name>
    <dbReference type="NCBI Taxonomy" id="72000"/>
    <lineage>
        <taxon>Bacteria</taxon>
        <taxon>Bacillati</taxon>
        <taxon>Actinomycetota</taxon>
        <taxon>Actinomycetes</taxon>
        <taxon>Micrococcales</taxon>
        <taxon>Micrococcaceae</taxon>
        <taxon>Kocuria</taxon>
    </lineage>
</organism>
<evidence type="ECO:0000313" key="2">
    <source>
        <dbReference type="Proteomes" id="UP000298017"/>
    </source>
</evidence>
<evidence type="ECO:0008006" key="3">
    <source>
        <dbReference type="Google" id="ProtNLM"/>
    </source>
</evidence>
<comment type="caution">
    <text evidence="1">The sequence shown here is derived from an EMBL/GenBank/DDBJ whole genome shotgun (WGS) entry which is preliminary data.</text>
</comment>